<accession>A0A1M5LI92</accession>
<evidence type="ECO:0000313" key="6">
    <source>
        <dbReference type="Proteomes" id="UP000184485"/>
    </source>
</evidence>
<protein>
    <submittedName>
        <fullName evidence="5">Transcriptional regulator, TetR family</fullName>
    </submittedName>
</protein>
<evidence type="ECO:0000256" key="2">
    <source>
        <dbReference type="PROSITE-ProRule" id="PRU00335"/>
    </source>
</evidence>
<feature type="region of interest" description="Disordered" evidence="3">
    <location>
        <begin position="20"/>
        <end position="41"/>
    </location>
</feature>
<dbReference type="Gene3D" id="1.10.357.10">
    <property type="entry name" value="Tetracycline Repressor, domain 2"/>
    <property type="match status" value="1"/>
</dbReference>
<dbReference type="EMBL" id="FQUP01000006">
    <property type="protein sequence ID" value="SHG64630.1"/>
    <property type="molecule type" value="Genomic_DNA"/>
</dbReference>
<dbReference type="SUPFAM" id="SSF46689">
    <property type="entry name" value="Homeodomain-like"/>
    <property type="match status" value="1"/>
</dbReference>
<gene>
    <name evidence="5" type="ORF">SAMN02745157_4601</name>
</gene>
<dbReference type="PRINTS" id="PR00455">
    <property type="entry name" value="HTHTETR"/>
</dbReference>
<reference evidence="5 6" key="1">
    <citation type="submission" date="2016-11" db="EMBL/GenBank/DDBJ databases">
        <authorList>
            <person name="Jaros S."/>
            <person name="Januszkiewicz K."/>
            <person name="Wedrychowicz H."/>
        </authorList>
    </citation>
    <scope>NUCLEOTIDE SEQUENCE [LARGE SCALE GENOMIC DNA]</scope>
    <source>
        <strain evidence="5 6">DSM 19436</strain>
    </source>
</reference>
<dbReference type="PROSITE" id="PS50977">
    <property type="entry name" value="HTH_TETR_2"/>
    <property type="match status" value="1"/>
</dbReference>
<dbReference type="InterPro" id="IPR009057">
    <property type="entry name" value="Homeodomain-like_sf"/>
</dbReference>
<organism evidence="5 6">
    <name type="scientific">Kaistia soli DSM 19436</name>
    <dbReference type="NCBI Taxonomy" id="1122133"/>
    <lineage>
        <taxon>Bacteria</taxon>
        <taxon>Pseudomonadati</taxon>
        <taxon>Pseudomonadota</taxon>
        <taxon>Alphaproteobacteria</taxon>
        <taxon>Hyphomicrobiales</taxon>
        <taxon>Kaistiaceae</taxon>
        <taxon>Kaistia</taxon>
    </lineage>
</organism>
<dbReference type="STRING" id="1122133.SAMN02745157_4601"/>
<evidence type="ECO:0000256" key="3">
    <source>
        <dbReference type="SAM" id="MobiDB-lite"/>
    </source>
</evidence>
<dbReference type="InterPro" id="IPR050109">
    <property type="entry name" value="HTH-type_TetR-like_transc_reg"/>
</dbReference>
<dbReference type="PANTHER" id="PTHR30055">
    <property type="entry name" value="HTH-TYPE TRANSCRIPTIONAL REGULATOR RUTR"/>
    <property type="match status" value="1"/>
</dbReference>
<keyword evidence="1 2" id="KW-0238">DNA-binding</keyword>
<feature type="domain" description="HTH tetR-type" evidence="4">
    <location>
        <begin position="48"/>
        <end position="108"/>
    </location>
</feature>
<proteinExistence type="predicted"/>
<feature type="DNA-binding region" description="H-T-H motif" evidence="2">
    <location>
        <begin position="71"/>
        <end position="90"/>
    </location>
</feature>
<sequence>MPTAGRLIVARNRRNCRPMVRGKAPSPVMNPAEPARAHHTKKRTRIQEANEQRILDAALEVFSSYGLRGSTIDQIAAGAGMTKPNLLYYFRRKDDIYLSVLKRTLEAWLQPLEALGAGDDPRGELRVYIDRKLEMSRDNPKASRLYAMEMLQGAPVLGLILGTRLKSLVDEKAALMQRWIAEGRMAPVDPYHLIFMVWATTQHYADFEVQIRSVLGDKATDDRHFEAATRALEDVILGGIFRR</sequence>
<dbReference type="GO" id="GO:0045892">
    <property type="term" value="P:negative regulation of DNA-templated transcription"/>
    <property type="evidence" value="ECO:0007669"/>
    <property type="project" value="InterPro"/>
</dbReference>
<keyword evidence="6" id="KW-1185">Reference proteome</keyword>
<dbReference type="Pfam" id="PF08362">
    <property type="entry name" value="TetR_C_3"/>
    <property type="match status" value="1"/>
</dbReference>
<dbReference type="GO" id="GO:0003700">
    <property type="term" value="F:DNA-binding transcription factor activity"/>
    <property type="evidence" value="ECO:0007669"/>
    <property type="project" value="TreeGrafter"/>
</dbReference>
<dbReference type="Proteomes" id="UP000184485">
    <property type="component" value="Unassembled WGS sequence"/>
</dbReference>
<dbReference type="InterPro" id="IPR036271">
    <property type="entry name" value="Tet_transcr_reg_TetR-rel_C_sf"/>
</dbReference>
<evidence type="ECO:0000313" key="5">
    <source>
        <dbReference type="EMBL" id="SHG64630.1"/>
    </source>
</evidence>
<dbReference type="InterPro" id="IPR013573">
    <property type="entry name" value="Tscrpt_reg_YcdC_C"/>
</dbReference>
<dbReference type="AlphaFoldDB" id="A0A1M5LI92"/>
<name>A0A1M5LI92_9HYPH</name>
<dbReference type="GO" id="GO:0000976">
    <property type="term" value="F:transcription cis-regulatory region binding"/>
    <property type="evidence" value="ECO:0007669"/>
    <property type="project" value="TreeGrafter"/>
</dbReference>
<dbReference type="Gene3D" id="1.10.10.60">
    <property type="entry name" value="Homeodomain-like"/>
    <property type="match status" value="1"/>
</dbReference>
<dbReference type="SUPFAM" id="SSF48498">
    <property type="entry name" value="Tetracyclin repressor-like, C-terminal domain"/>
    <property type="match status" value="1"/>
</dbReference>
<dbReference type="Pfam" id="PF00440">
    <property type="entry name" value="TetR_N"/>
    <property type="match status" value="1"/>
</dbReference>
<evidence type="ECO:0000256" key="1">
    <source>
        <dbReference type="ARBA" id="ARBA00023125"/>
    </source>
</evidence>
<dbReference type="InterPro" id="IPR001647">
    <property type="entry name" value="HTH_TetR"/>
</dbReference>
<evidence type="ECO:0000259" key="4">
    <source>
        <dbReference type="PROSITE" id="PS50977"/>
    </source>
</evidence>
<dbReference type="PANTHER" id="PTHR30055:SF196">
    <property type="entry name" value="HTH-TYPE TRANSCRIPTIONAL REGULATOR RUTR"/>
    <property type="match status" value="1"/>
</dbReference>